<evidence type="ECO:0000313" key="3">
    <source>
        <dbReference type="Proteomes" id="UP000030854"/>
    </source>
</evidence>
<evidence type="ECO:0000256" key="1">
    <source>
        <dbReference type="SAM" id="MobiDB-lite"/>
    </source>
</evidence>
<evidence type="ECO:0000313" key="2">
    <source>
        <dbReference type="EMBL" id="KHJ32942.1"/>
    </source>
</evidence>
<protein>
    <submittedName>
        <fullName evidence="2">Uncharacterized protein</fullName>
    </submittedName>
</protein>
<feature type="region of interest" description="Disordered" evidence="1">
    <location>
        <begin position="1"/>
        <end position="26"/>
    </location>
</feature>
<dbReference type="Proteomes" id="UP000030854">
    <property type="component" value="Unassembled WGS sequence"/>
</dbReference>
<comment type="caution">
    <text evidence="2">The sequence shown here is derived from an EMBL/GenBank/DDBJ whole genome shotgun (WGS) entry which is preliminary data.</text>
</comment>
<feature type="compositionally biased region" description="Basic and acidic residues" evidence="1">
    <location>
        <begin position="1"/>
        <end position="20"/>
    </location>
</feature>
<accession>A0A0B1P2N6</accession>
<dbReference type="HOGENOM" id="CLU_036943_3_0_1"/>
<keyword evidence="3" id="KW-1185">Reference proteome</keyword>
<proteinExistence type="predicted"/>
<name>A0A0B1P2N6_UNCNE</name>
<dbReference type="AlphaFoldDB" id="A0A0B1P2N6"/>
<gene>
    <name evidence="2" type="ORF">EV44_g3966</name>
</gene>
<dbReference type="EMBL" id="JNVN01001716">
    <property type="protein sequence ID" value="KHJ32942.1"/>
    <property type="molecule type" value="Genomic_DNA"/>
</dbReference>
<organism evidence="2 3">
    <name type="scientific">Uncinula necator</name>
    <name type="common">Grape powdery mildew</name>
    <dbReference type="NCBI Taxonomy" id="52586"/>
    <lineage>
        <taxon>Eukaryota</taxon>
        <taxon>Fungi</taxon>
        <taxon>Dikarya</taxon>
        <taxon>Ascomycota</taxon>
        <taxon>Pezizomycotina</taxon>
        <taxon>Leotiomycetes</taxon>
        <taxon>Erysiphales</taxon>
        <taxon>Erysiphaceae</taxon>
        <taxon>Erysiphe</taxon>
    </lineage>
</organism>
<sequence length="435" mass="47951">MVLSTCDKKSGVSETLDPKSRVQKPVKNAGRVQPLAAVLTRSAAKTNAVVEKIAAVQDTHAVATQFEQSPTLAMNIDAKSESELKSEPEVDDFPLLPFAPLLKRTFESLILLDSIYNIANNQAEDPPPQNSNLMKKAGGHLNLVGPYLEEMEIDCPEAGAGYLVLISEGVSRAIRGEEIFPKTSKCADNMPSWSKFKKSSWATTAVNGHNNAAINLTQRLPRKPSPPQGQSHEDRRVMVRLNSEHEARKTGPFLLRQQIQRMIPDPSLVADAIMVPSGVAILAPTPAKAATILQYKEIIAQRIGNSVVERQESWITSVIGPLPKHVSTMDSPQDPLERLLLQEPGFASIRDEVPIRQMAWTRRSKESPEPIGHVRVNVPETKANKFPPRLQLFGAAIGIQRIRERKPVTSCEKCHGFHSTRTFAHQPMCNICGTE</sequence>
<reference evidence="2 3" key="1">
    <citation type="journal article" date="2014" name="BMC Genomics">
        <title>Adaptive genomic structural variation in the grape powdery mildew pathogen, Erysiphe necator.</title>
        <authorList>
            <person name="Jones L."/>
            <person name="Riaz S."/>
            <person name="Morales-Cruz A."/>
            <person name="Amrine K.C."/>
            <person name="McGuire B."/>
            <person name="Gubler W.D."/>
            <person name="Walker M.A."/>
            <person name="Cantu D."/>
        </authorList>
    </citation>
    <scope>NUCLEOTIDE SEQUENCE [LARGE SCALE GENOMIC DNA]</scope>
    <source>
        <strain evidence="3">c</strain>
    </source>
</reference>